<evidence type="ECO:0000313" key="2">
    <source>
        <dbReference type="EMBL" id="CUH83658.1"/>
    </source>
</evidence>
<dbReference type="Pfam" id="PF01425">
    <property type="entry name" value="Amidase"/>
    <property type="match status" value="1"/>
</dbReference>
<dbReference type="EMBL" id="CYSF01000006">
    <property type="protein sequence ID" value="CUH83658.1"/>
    <property type="molecule type" value="Genomic_DNA"/>
</dbReference>
<dbReference type="InterPro" id="IPR036928">
    <property type="entry name" value="AS_sf"/>
</dbReference>
<dbReference type="PANTHER" id="PTHR11895:SF76">
    <property type="entry name" value="INDOLEACETAMIDE HYDROLASE"/>
    <property type="match status" value="1"/>
</dbReference>
<dbReference type="RefSeq" id="WP_058317804.1">
    <property type="nucleotide sequence ID" value="NZ_CYSF01000006.1"/>
</dbReference>
<dbReference type="GO" id="GO:0016874">
    <property type="term" value="F:ligase activity"/>
    <property type="evidence" value="ECO:0007669"/>
    <property type="project" value="UniProtKB-KW"/>
</dbReference>
<dbReference type="AlphaFoldDB" id="A0A0P1GN66"/>
<dbReference type="OrthoDB" id="9777859at2"/>
<keyword evidence="2" id="KW-0808">Transferase</keyword>
<dbReference type="STRING" id="340021.TM5383_00854"/>
<dbReference type="PANTHER" id="PTHR11895">
    <property type="entry name" value="TRANSAMIDASE"/>
    <property type="match status" value="1"/>
</dbReference>
<keyword evidence="3" id="KW-1185">Reference proteome</keyword>
<keyword evidence="2" id="KW-0436">Ligase</keyword>
<sequence length="476" mass="51999">MDILDCDALDLSTLLEARELSAVELMRATLERITAVNGDVNAIVALRDGDRLLEEARAMDQTERRGWLHGIPVAVKDLAHVEGIVSSMGSPLQARKVATQDSVFVERMRRAGALFIGKTNTPEFGLGSHTFNEVYGATKNPYDMTRSAGGSSGGAAAALATRMVCVADGSDMMGSLRNPAAWNNVYGFRPSFGRVPADPEGEVFLQQMSTNGPMGRSPADIAALLEVMTGWDIRQPHGLLPQMFLDRIRTNVNGLRIGWLSDWGGAYPMEAGVLDTCESALGVFEQLGCEVVELPAPFEAAKLWNAWCTLRSWSIAGTLSPLHANLASRGQLKEEAIWEIERGKALSAMAVHRASVVRSDWFRRAVELFADVDILMMPSAQVWPFAVGDRYPKEIAGRTMDTYHRWMEIVVPVSLLGLPCMSIPAGFGPNGLPMGMQLIGPPRGDLRVLQIAQAWHEATNWPGKHPPRPAHSLRLH</sequence>
<dbReference type="InterPro" id="IPR023631">
    <property type="entry name" value="Amidase_dom"/>
</dbReference>
<dbReference type="SUPFAM" id="SSF75304">
    <property type="entry name" value="Amidase signature (AS) enzymes"/>
    <property type="match status" value="1"/>
</dbReference>
<accession>A0A0P1GN66</accession>
<reference evidence="2 3" key="1">
    <citation type="submission" date="2015-09" db="EMBL/GenBank/DDBJ databases">
        <authorList>
            <consortium name="Swine Surveillance"/>
        </authorList>
    </citation>
    <scope>NUCLEOTIDE SEQUENCE [LARGE SCALE GENOMIC DNA]</scope>
    <source>
        <strain evidence="2 3">CECT 8383</strain>
    </source>
</reference>
<evidence type="ECO:0000313" key="3">
    <source>
        <dbReference type="Proteomes" id="UP000051681"/>
    </source>
</evidence>
<dbReference type="GO" id="GO:0016740">
    <property type="term" value="F:transferase activity"/>
    <property type="evidence" value="ECO:0007669"/>
    <property type="project" value="UniProtKB-KW"/>
</dbReference>
<name>A0A0P1GN66_9RHOB</name>
<evidence type="ECO:0000259" key="1">
    <source>
        <dbReference type="Pfam" id="PF01425"/>
    </source>
</evidence>
<organism evidence="2 3">
    <name type="scientific">Thalassovita mediterranea</name>
    <dbReference type="NCBI Taxonomy" id="340021"/>
    <lineage>
        <taxon>Bacteria</taxon>
        <taxon>Pseudomonadati</taxon>
        <taxon>Pseudomonadota</taxon>
        <taxon>Alphaproteobacteria</taxon>
        <taxon>Rhodobacterales</taxon>
        <taxon>Roseobacteraceae</taxon>
        <taxon>Thalassovita</taxon>
    </lineage>
</organism>
<gene>
    <name evidence="2" type="primary">gatA_1</name>
    <name evidence="2" type="ORF">TM5383_00854</name>
</gene>
<protein>
    <submittedName>
        <fullName evidence="2">Glutamyl-tRNA(Gln) amidotransferase subunit A</fullName>
        <ecNumber evidence="2">6.3.5.-</ecNumber>
    </submittedName>
</protein>
<dbReference type="InterPro" id="IPR000120">
    <property type="entry name" value="Amidase"/>
</dbReference>
<dbReference type="EC" id="6.3.5.-" evidence="2"/>
<dbReference type="Gene3D" id="3.90.1300.10">
    <property type="entry name" value="Amidase signature (AS) domain"/>
    <property type="match status" value="1"/>
</dbReference>
<proteinExistence type="predicted"/>
<feature type="domain" description="Amidase" evidence="1">
    <location>
        <begin position="24"/>
        <end position="449"/>
    </location>
</feature>
<dbReference type="Proteomes" id="UP000051681">
    <property type="component" value="Unassembled WGS sequence"/>
</dbReference>
<dbReference type="NCBIfam" id="NF005686">
    <property type="entry name" value="PRK07486.1"/>
    <property type="match status" value="1"/>
</dbReference>